<proteinExistence type="predicted"/>
<reference evidence="1" key="2">
    <citation type="submission" date="2020-11" db="EMBL/GenBank/DDBJ databases">
        <authorList>
            <person name="McCartney M.A."/>
            <person name="Auch B."/>
            <person name="Kono T."/>
            <person name="Mallez S."/>
            <person name="Becker A."/>
            <person name="Gohl D.M."/>
            <person name="Silverstein K.A.T."/>
            <person name="Koren S."/>
            <person name="Bechman K.B."/>
            <person name="Herman A."/>
            <person name="Abrahante J.E."/>
            <person name="Garbe J."/>
        </authorList>
    </citation>
    <scope>NUCLEOTIDE SEQUENCE</scope>
    <source>
        <strain evidence="1">Duluth1</strain>
        <tissue evidence="1">Whole animal</tissue>
    </source>
</reference>
<gene>
    <name evidence="1" type="ORF">DPMN_006910</name>
</gene>
<keyword evidence="2" id="KW-1185">Reference proteome</keyword>
<dbReference type="PANTHER" id="PTHR20956">
    <property type="entry name" value="HEH2P"/>
    <property type="match status" value="1"/>
</dbReference>
<accession>A0A9D4MSR4</accession>
<dbReference type="Proteomes" id="UP000828390">
    <property type="component" value="Unassembled WGS sequence"/>
</dbReference>
<dbReference type="EMBL" id="JAIWYP010000001">
    <property type="protein sequence ID" value="KAH3882963.1"/>
    <property type="molecule type" value="Genomic_DNA"/>
</dbReference>
<dbReference type="AlphaFoldDB" id="A0A9D4MSR4"/>
<reference evidence="1" key="1">
    <citation type="journal article" date="2019" name="bioRxiv">
        <title>The Genome of the Zebra Mussel, Dreissena polymorpha: A Resource for Invasive Species Research.</title>
        <authorList>
            <person name="McCartney M.A."/>
            <person name="Auch B."/>
            <person name="Kono T."/>
            <person name="Mallez S."/>
            <person name="Zhang Y."/>
            <person name="Obille A."/>
            <person name="Becker A."/>
            <person name="Abrahante J.E."/>
            <person name="Garbe J."/>
            <person name="Badalamenti J.P."/>
            <person name="Herman A."/>
            <person name="Mangelson H."/>
            <person name="Liachko I."/>
            <person name="Sullivan S."/>
            <person name="Sone E.D."/>
            <person name="Koren S."/>
            <person name="Silverstein K.A.T."/>
            <person name="Beckman K.B."/>
            <person name="Gohl D.M."/>
        </authorList>
    </citation>
    <scope>NUCLEOTIDE SEQUENCE</scope>
    <source>
        <strain evidence="1">Duluth1</strain>
        <tissue evidence="1">Whole animal</tissue>
    </source>
</reference>
<evidence type="ECO:0000313" key="2">
    <source>
        <dbReference type="Proteomes" id="UP000828390"/>
    </source>
</evidence>
<name>A0A9D4MSR4_DREPO</name>
<dbReference type="PANTHER" id="PTHR20956:SF12">
    <property type="entry name" value="FLYWCH-TYPE DOMAIN-CONTAINING PROTEIN"/>
    <property type="match status" value="1"/>
</dbReference>
<organism evidence="1 2">
    <name type="scientific">Dreissena polymorpha</name>
    <name type="common">Zebra mussel</name>
    <name type="synonym">Mytilus polymorpha</name>
    <dbReference type="NCBI Taxonomy" id="45954"/>
    <lineage>
        <taxon>Eukaryota</taxon>
        <taxon>Metazoa</taxon>
        <taxon>Spiralia</taxon>
        <taxon>Lophotrochozoa</taxon>
        <taxon>Mollusca</taxon>
        <taxon>Bivalvia</taxon>
        <taxon>Autobranchia</taxon>
        <taxon>Heteroconchia</taxon>
        <taxon>Euheterodonta</taxon>
        <taxon>Imparidentia</taxon>
        <taxon>Neoheterodontei</taxon>
        <taxon>Myida</taxon>
        <taxon>Dreissenoidea</taxon>
        <taxon>Dreissenidae</taxon>
        <taxon>Dreissena</taxon>
    </lineage>
</organism>
<evidence type="ECO:0000313" key="1">
    <source>
        <dbReference type="EMBL" id="KAH3882963.1"/>
    </source>
</evidence>
<sequence length="274" mass="31972">MAVFGAKQVTKKVGEDYSRPCVDPINNDQLARRVNRAREATRPEESTDLNFELNSDAIPEDFMKRDLVVDDRRHIVFAKETQLKLLAESKTWYMDGTFKYMSETGTYAFIRQMLCLPLLPAEHIRPTFDMMSGLNTAPHITRLLEYMSNTWINSTVWPVKSWSLYGQTVRTNNEVEGWHRRLNRRTGCAPPLYTLIRTIHKEVMEVENMIAFVNEQQLQRIQRKASQSIQAKLFAAWEEYRAGTLSTSDLLKRCSTFYRPVLPKRPEEVEMNEL</sequence>
<protein>
    <submittedName>
        <fullName evidence="1">Uncharacterized protein</fullName>
    </submittedName>
</protein>
<comment type="caution">
    <text evidence="1">The sequence shown here is derived from an EMBL/GenBank/DDBJ whole genome shotgun (WGS) entry which is preliminary data.</text>
</comment>